<evidence type="ECO:0008006" key="5">
    <source>
        <dbReference type="Google" id="ProtNLM"/>
    </source>
</evidence>
<evidence type="ECO:0000313" key="3">
    <source>
        <dbReference type="EMBL" id="OWJ64177.1"/>
    </source>
</evidence>
<dbReference type="Proteomes" id="UP000196655">
    <property type="component" value="Unassembled WGS sequence"/>
</dbReference>
<feature type="domain" description="Phage terminase large subunit C-terminal" evidence="2">
    <location>
        <begin position="420"/>
        <end position="509"/>
    </location>
</feature>
<dbReference type="NCBIfam" id="TIGR01547">
    <property type="entry name" value="phage_term_2"/>
    <property type="match status" value="1"/>
</dbReference>
<dbReference type="PANTHER" id="PTHR39184">
    <property type="match status" value="1"/>
</dbReference>
<dbReference type="Pfam" id="PF04466">
    <property type="entry name" value="Terminase_3"/>
    <property type="match status" value="1"/>
</dbReference>
<dbReference type="RefSeq" id="WP_218823691.1">
    <property type="nucleotide sequence ID" value="NZ_NHON01000066.1"/>
</dbReference>
<protein>
    <recommendedName>
        <fullName evidence="5">Terminase</fullName>
    </recommendedName>
</protein>
<dbReference type="InterPro" id="IPR035413">
    <property type="entry name" value="Terminase_L_C"/>
</dbReference>
<evidence type="ECO:0000259" key="2">
    <source>
        <dbReference type="Pfam" id="PF17288"/>
    </source>
</evidence>
<evidence type="ECO:0000313" key="4">
    <source>
        <dbReference type="Proteomes" id="UP000196655"/>
    </source>
</evidence>
<name>A0A211ZGD8_9PROT</name>
<dbReference type="Gene3D" id="3.40.50.300">
    <property type="entry name" value="P-loop containing nucleotide triphosphate hydrolases"/>
    <property type="match status" value="1"/>
</dbReference>
<dbReference type="EMBL" id="NHON01000066">
    <property type="protein sequence ID" value="OWJ64177.1"/>
    <property type="molecule type" value="Genomic_DNA"/>
</dbReference>
<organism evidence="3 4">
    <name type="scientific">Inquilinus limosus</name>
    <dbReference type="NCBI Taxonomy" id="171674"/>
    <lineage>
        <taxon>Bacteria</taxon>
        <taxon>Pseudomonadati</taxon>
        <taxon>Pseudomonadota</taxon>
        <taxon>Alphaproteobacteria</taxon>
        <taxon>Rhodospirillales</taxon>
        <taxon>Rhodospirillaceae</taxon>
        <taxon>Inquilinus</taxon>
    </lineage>
</organism>
<feature type="domain" description="Phage terminase large subunit N-terminal" evidence="1">
    <location>
        <begin position="146"/>
        <end position="336"/>
    </location>
</feature>
<dbReference type="InterPro" id="IPR006437">
    <property type="entry name" value="Phage_terminase_lsu"/>
</dbReference>
<keyword evidence="4" id="KW-1185">Reference proteome</keyword>
<reference evidence="4" key="1">
    <citation type="submission" date="2017-05" db="EMBL/GenBank/DDBJ databases">
        <authorList>
            <person name="Macchi M."/>
            <person name="Festa S."/>
            <person name="Coppotelli B.M."/>
            <person name="Morelli I.S."/>
        </authorList>
    </citation>
    <scope>NUCLEOTIDE SEQUENCE [LARGE SCALE GENOMIC DNA]</scope>
    <source>
        <strain evidence="4">I</strain>
    </source>
</reference>
<dbReference type="Pfam" id="PF17288">
    <property type="entry name" value="Terminase_3C"/>
    <property type="match status" value="1"/>
</dbReference>
<dbReference type="InterPro" id="IPR027417">
    <property type="entry name" value="P-loop_NTPase"/>
</dbReference>
<dbReference type="InterPro" id="IPR052380">
    <property type="entry name" value="Viral_DNA_packaging_terminase"/>
</dbReference>
<dbReference type="InterPro" id="IPR035412">
    <property type="entry name" value="Terminase_L_N"/>
</dbReference>
<dbReference type="AlphaFoldDB" id="A0A211ZGD8"/>
<comment type="caution">
    <text evidence="3">The sequence shown here is derived from an EMBL/GenBank/DDBJ whole genome shotgun (WGS) entry which is preliminary data.</text>
</comment>
<dbReference type="Gene3D" id="3.30.420.280">
    <property type="match status" value="1"/>
</dbReference>
<gene>
    <name evidence="3" type="ORF">BWR60_26115</name>
</gene>
<proteinExistence type="predicted"/>
<sequence length="529" mass="59661">MALEESDDDFAERFVSHGDAARAARETGLSEKSAKALGCRKLHEPRILAACLMKVVERVATGQRLEGRVGRRLRKVAPDCLAKGRNEHGIDGLPTVEAAYRQFRLALGLDRVPAGQAGARVAPQATLAPPPLRLPRRFKRLAKASRYKALHGGRGSGKSHVLAELLVRRCFDRPTRAVCIREVQRSLDQSVKRLLEDKIQALGLGPAFTVQADRILCPEDGRIIFQGMQNHTAESIKSLEGYDIAWVEEAQSLSRRSLDLLRPTLRKPGSELWFSWNPTRPDDPVDQLFRTGRSPPRTTLIQANWTANPHFPKVLKAELEWDRDRDPDKFQHVWLGGYQRASEARVFHNWRVEAFEAPADARFLLGADWGFARDPTVLLRCFLVGRTLHVDHEAYRVGCEIDRTPALFDTVPAARDWPIVADGARPETISYLQRHGFPRLRAAQKGPGSVREGVEFLKSCDILVHPRCRHLIDELALYSWRTDPRTGDILPVLEDRENHAIDALRYALEGQRHSTYDASLSWVGSGLRW</sequence>
<dbReference type="PANTHER" id="PTHR39184:SF1">
    <property type="entry name" value="PBSX PHAGE TERMINASE LARGE SUBUNIT"/>
    <property type="match status" value="1"/>
</dbReference>
<accession>A0A211ZGD8</accession>
<evidence type="ECO:0000259" key="1">
    <source>
        <dbReference type="Pfam" id="PF04466"/>
    </source>
</evidence>